<gene>
    <name evidence="17" type="ORF">MNBD_NITROSPIRAE01-339</name>
</gene>
<evidence type="ECO:0000259" key="15">
    <source>
        <dbReference type="PROSITE" id="PS50880"/>
    </source>
</evidence>
<dbReference type="InterPro" id="IPR013497">
    <property type="entry name" value="Topo_IA_cen"/>
</dbReference>
<evidence type="ECO:0000256" key="14">
    <source>
        <dbReference type="ARBA" id="ARBA00032877"/>
    </source>
</evidence>
<organism evidence="17">
    <name type="scientific">hydrothermal vent metagenome</name>
    <dbReference type="NCBI Taxonomy" id="652676"/>
    <lineage>
        <taxon>unclassified sequences</taxon>
        <taxon>metagenomes</taxon>
        <taxon>ecological metagenomes</taxon>
    </lineage>
</organism>
<dbReference type="PROSITE" id="PS00396">
    <property type="entry name" value="TOPO_IA_1"/>
    <property type="match status" value="1"/>
</dbReference>
<evidence type="ECO:0000256" key="12">
    <source>
        <dbReference type="ARBA" id="ARBA00031985"/>
    </source>
</evidence>
<dbReference type="GO" id="GO:0006265">
    <property type="term" value="P:DNA topological change"/>
    <property type="evidence" value="ECO:0007669"/>
    <property type="project" value="InterPro"/>
</dbReference>
<keyword evidence="9" id="KW-0238">DNA-binding</keyword>
<dbReference type="HAMAP" id="MF_00952">
    <property type="entry name" value="Topoisom_1_prok"/>
    <property type="match status" value="1"/>
</dbReference>
<keyword evidence="7" id="KW-0460">Magnesium</keyword>
<reference evidence="17" key="1">
    <citation type="submission" date="2018-06" db="EMBL/GenBank/DDBJ databases">
        <authorList>
            <person name="Zhirakovskaya E."/>
        </authorList>
    </citation>
    <scope>NUCLEOTIDE SEQUENCE</scope>
</reference>
<dbReference type="AlphaFoldDB" id="A0A3B1D5V6"/>
<comment type="catalytic activity">
    <reaction evidence="1">
        <text>ATP-independent breakage of single-stranded DNA, followed by passage and rejoining.</text>
        <dbReference type="EC" id="5.6.2.1"/>
    </reaction>
</comment>
<evidence type="ECO:0000256" key="5">
    <source>
        <dbReference type="ARBA" id="ARBA00022771"/>
    </source>
</evidence>
<dbReference type="NCBIfam" id="TIGR01051">
    <property type="entry name" value="topA_bact"/>
    <property type="match status" value="1"/>
</dbReference>
<dbReference type="SMART" id="SM00437">
    <property type="entry name" value="TOP1Ac"/>
    <property type="match status" value="1"/>
</dbReference>
<keyword evidence="8" id="KW-0799">Topoisomerase</keyword>
<dbReference type="InterPro" id="IPR028612">
    <property type="entry name" value="Topoisom_1_IA"/>
</dbReference>
<dbReference type="CDD" id="cd03363">
    <property type="entry name" value="TOPRIM_TopoIA_TopoI"/>
    <property type="match status" value="1"/>
</dbReference>
<keyword evidence="10 17" id="KW-0413">Isomerase</keyword>
<keyword evidence="6" id="KW-0862">Zinc</keyword>
<dbReference type="Gene3D" id="3.30.65.10">
    <property type="entry name" value="Bacterial Topoisomerase I, domain 1"/>
    <property type="match status" value="3"/>
</dbReference>
<feature type="domain" description="Topo IA-type catalytic" evidence="16">
    <location>
        <begin position="146"/>
        <end position="581"/>
    </location>
</feature>
<dbReference type="InterPro" id="IPR034149">
    <property type="entry name" value="TOPRIM_TopoI"/>
</dbReference>
<dbReference type="InterPro" id="IPR003601">
    <property type="entry name" value="Topo_IA_2"/>
</dbReference>
<dbReference type="Gene3D" id="3.40.50.140">
    <property type="match status" value="1"/>
</dbReference>
<accession>A0A3B1D5V6</accession>
<evidence type="ECO:0000256" key="7">
    <source>
        <dbReference type="ARBA" id="ARBA00022842"/>
    </source>
</evidence>
<sequence>MAKKATATKAKTKPKSKAKRSLVIVESPAKAKTIVKYLGRKYKMMASIGHLKDLPKSRFGVDIEKDFEPEYIVIKGKSKVLTAIKKAAKEADQVLLAPDPDREGEAIAWHIAEELKPINDKVYRVLFNEITKKAVKEAVLSPSEINMDRVNAQQARRVLDRIVGYKISPLLWQKVRRGLSAGRVQSVALLIICQREKEVLAFVSEEYWSIDATLSGKIPPPFVARLIQDAGQALKIHNEEEARALETRLDAAAFTVAKVEKKERKRNPTPPFITSRMQQEAARKLHFTPKKTMMLAQQLYEGITIASEGAVGLISYMRTDSVRISPEFQTESLQWISGKYGSEYVPERANVYKSKKSAQEGHEAIRPTGIEREPDLLRADLSHDQFLLYQLIWNRYVASQMRPALFDVTRVDIKAENLGLRVTGSVLKFPGFTIVYTEGKESNPNAGESLDGESALPVLSVGDVLSLESLDPKQHFTQPPARYNEALLIHDLEDKGIGRPSTYATIISTLQDREYVEKREGRFYPTDLGDTVNELLIENFPGVVNVEFTALMEQDLDEVEAGEKNWTETIRKFYDPFAKNFEKAEKEMRDVKREEQPTDIICEKCNNPLVIKWGRFGRFLACSGYPDCKNTKEFVEKEGVIEVVAKEIASDVICKVCGKGMINKTGRFGRFLACSAYPECKHTEPISLGVACPEAECKGDLTEKRSKKGKTFYACTNYPDCKFALWDRPVARPCPQCKFPILVEKYDRNKGTKVLCQDKACGFVEAPSQEPSE</sequence>
<dbReference type="GO" id="GO:0003917">
    <property type="term" value="F:DNA topoisomerase type I (single strand cut, ATP-independent) activity"/>
    <property type="evidence" value="ECO:0007669"/>
    <property type="project" value="UniProtKB-EC"/>
</dbReference>
<dbReference type="InterPro" id="IPR013826">
    <property type="entry name" value="Topo_IA_cen_sub3"/>
</dbReference>
<dbReference type="SMART" id="SM00436">
    <property type="entry name" value="TOP1Bc"/>
    <property type="match status" value="1"/>
</dbReference>
<proteinExistence type="inferred from homology"/>
<keyword evidence="4" id="KW-0479">Metal-binding</keyword>
<feature type="domain" description="Toprim" evidence="15">
    <location>
        <begin position="20"/>
        <end position="130"/>
    </location>
</feature>
<dbReference type="SUPFAM" id="SSF56712">
    <property type="entry name" value="Prokaryotic type I DNA topoisomerase"/>
    <property type="match status" value="1"/>
</dbReference>
<evidence type="ECO:0000259" key="16">
    <source>
        <dbReference type="PROSITE" id="PS52039"/>
    </source>
</evidence>
<keyword evidence="5" id="KW-0863">Zinc-finger</keyword>
<dbReference type="Pfam" id="PF01396">
    <property type="entry name" value="Zn_ribbon_Top1"/>
    <property type="match status" value="3"/>
</dbReference>
<dbReference type="GO" id="GO:0005694">
    <property type="term" value="C:chromosome"/>
    <property type="evidence" value="ECO:0007669"/>
    <property type="project" value="InterPro"/>
</dbReference>
<dbReference type="InterPro" id="IPR000380">
    <property type="entry name" value="Topo_IA"/>
</dbReference>
<protein>
    <recommendedName>
        <fullName evidence="3">DNA topoisomerase</fullName>
        <ecNumber evidence="3">5.6.2.1</ecNumber>
    </recommendedName>
    <alternativeName>
        <fullName evidence="14">Omega-protein</fullName>
    </alternativeName>
    <alternativeName>
        <fullName evidence="13">Relaxing enzyme</fullName>
    </alternativeName>
    <alternativeName>
        <fullName evidence="11">Swivelase</fullName>
    </alternativeName>
    <alternativeName>
        <fullName evidence="12">Untwisting enzyme</fullName>
    </alternativeName>
</protein>
<evidence type="ECO:0000256" key="13">
    <source>
        <dbReference type="ARBA" id="ARBA00032235"/>
    </source>
</evidence>
<dbReference type="PROSITE" id="PS52039">
    <property type="entry name" value="TOPO_IA_2"/>
    <property type="match status" value="1"/>
</dbReference>
<dbReference type="CDD" id="cd00186">
    <property type="entry name" value="TOP1Ac"/>
    <property type="match status" value="1"/>
</dbReference>
<dbReference type="InterPro" id="IPR006171">
    <property type="entry name" value="TOPRIM_dom"/>
</dbReference>
<dbReference type="InterPro" id="IPR013498">
    <property type="entry name" value="Topo_IA_Znf"/>
</dbReference>
<dbReference type="Pfam" id="PF01751">
    <property type="entry name" value="Toprim"/>
    <property type="match status" value="1"/>
</dbReference>
<dbReference type="Gene3D" id="2.70.20.10">
    <property type="entry name" value="Topoisomerase I, domain 3"/>
    <property type="match status" value="1"/>
</dbReference>
<dbReference type="InterPro" id="IPR013825">
    <property type="entry name" value="Topo_IA_cen_sub2"/>
</dbReference>
<dbReference type="InterPro" id="IPR003602">
    <property type="entry name" value="Topo_IA_DNA-bd_dom"/>
</dbReference>
<evidence type="ECO:0000256" key="2">
    <source>
        <dbReference type="ARBA" id="ARBA00009446"/>
    </source>
</evidence>
<dbReference type="PROSITE" id="PS50880">
    <property type="entry name" value="TOPRIM"/>
    <property type="match status" value="1"/>
</dbReference>
<dbReference type="InterPro" id="IPR013824">
    <property type="entry name" value="Topo_IA_cen_sub1"/>
</dbReference>
<dbReference type="Gene3D" id="1.10.460.10">
    <property type="entry name" value="Topoisomerase I, domain 2"/>
    <property type="match status" value="1"/>
</dbReference>
<evidence type="ECO:0000256" key="1">
    <source>
        <dbReference type="ARBA" id="ARBA00000213"/>
    </source>
</evidence>
<dbReference type="InterPro" id="IPR023406">
    <property type="entry name" value="Topo_IA_AS"/>
</dbReference>
<evidence type="ECO:0000313" key="17">
    <source>
        <dbReference type="EMBL" id="VAX32183.1"/>
    </source>
</evidence>
<dbReference type="Gene3D" id="1.10.290.10">
    <property type="entry name" value="Topoisomerase I, domain 4"/>
    <property type="match status" value="1"/>
</dbReference>
<dbReference type="GO" id="GO:0003677">
    <property type="term" value="F:DNA binding"/>
    <property type="evidence" value="ECO:0007669"/>
    <property type="project" value="UniProtKB-KW"/>
</dbReference>
<dbReference type="PRINTS" id="PR00417">
    <property type="entry name" value="PRTPISMRASEI"/>
</dbReference>
<evidence type="ECO:0000256" key="4">
    <source>
        <dbReference type="ARBA" id="ARBA00022723"/>
    </source>
</evidence>
<dbReference type="SUPFAM" id="SSF57783">
    <property type="entry name" value="Zinc beta-ribbon"/>
    <property type="match status" value="2"/>
</dbReference>
<evidence type="ECO:0000256" key="11">
    <source>
        <dbReference type="ARBA" id="ARBA00030003"/>
    </source>
</evidence>
<evidence type="ECO:0000256" key="10">
    <source>
        <dbReference type="ARBA" id="ARBA00023235"/>
    </source>
</evidence>
<dbReference type="Pfam" id="PF01131">
    <property type="entry name" value="Topoisom_bac"/>
    <property type="match status" value="1"/>
</dbReference>
<evidence type="ECO:0000256" key="9">
    <source>
        <dbReference type="ARBA" id="ARBA00023125"/>
    </source>
</evidence>
<evidence type="ECO:0000256" key="8">
    <source>
        <dbReference type="ARBA" id="ARBA00023029"/>
    </source>
</evidence>
<evidence type="ECO:0000256" key="6">
    <source>
        <dbReference type="ARBA" id="ARBA00022833"/>
    </source>
</evidence>
<dbReference type="InterPro" id="IPR023405">
    <property type="entry name" value="Topo_IA_core_domain"/>
</dbReference>
<dbReference type="SMART" id="SM00493">
    <property type="entry name" value="TOPRIM"/>
    <property type="match status" value="1"/>
</dbReference>
<dbReference type="EC" id="5.6.2.1" evidence="3"/>
<dbReference type="GO" id="GO:0008270">
    <property type="term" value="F:zinc ion binding"/>
    <property type="evidence" value="ECO:0007669"/>
    <property type="project" value="UniProtKB-KW"/>
</dbReference>
<dbReference type="EMBL" id="UOGF01000085">
    <property type="protein sequence ID" value="VAX32183.1"/>
    <property type="molecule type" value="Genomic_DNA"/>
</dbReference>
<dbReference type="PANTHER" id="PTHR42785:SF1">
    <property type="entry name" value="DNA TOPOISOMERASE"/>
    <property type="match status" value="1"/>
</dbReference>
<comment type="similarity">
    <text evidence="2">Belongs to the type IA topoisomerase family.</text>
</comment>
<name>A0A3B1D5V6_9ZZZZ</name>
<dbReference type="PANTHER" id="PTHR42785">
    <property type="entry name" value="DNA TOPOISOMERASE, TYPE IA, CORE"/>
    <property type="match status" value="1"/>
</dbReference>
<evidence type="ECO:0000256" key="3">
    <source>
        <dbReference type="ARBA" id="ARBA00012891"/>
    </source>
</evidence>
<dbReference type="InterPro" id="IPR005733">
    <property type="entry name" value="TopoI_bac-type"/>
</dbReference>